<dbReference type="AlphaFoldDB" id="A0AA49X7J3"/>
<dbReference type="CDD" id="cd00042">
    <property type="entry name" value="CY"/>
    <property type="match status" value="1"/>
</dbReference>
<comment type="similarity">
    <text evidence="1">Belongs to the cystatin family.</text>
</comment>
<evidence type="ECO:0000256" key="3">
    <source>
        <dbReference type="SAM" id="SignalP"/>
    </source>
</evidence>
<dbReference type="FunFam" id="3.10.450.10:FF:000004">
    <property type="entry name" value="Cystatin C"/>
    <property type="match status" value="1"/>
</dbReference>
<evidence type="ECO:0000256" key="1">
    <source>
        <dbReference type="ARBA" id="ARBA00009403"/>
    </source>
</evidence>
<sequence length="129" mass="14293">MILKVVFIFLGVVCAVGAVGLGRLVGGRTDVDVNEEGVQNALNFAISQHNLNTEDPFLRVNTGVVGVKKQIVAGVKYYITVNMTKTNCLKDAPNEQCDALADFPPYQCTFIVWSRLWLSDMRLQEPRDC</sequence>
<dbReference type="GO" id="GO:0004869">
    <property type="term" value="F:cysteine-type endopeptidase inhibitor activity"/>
    <property type="evidence" value="ECO:0007669"/>
    <property type="project" value="InterPro"/>
</dbReference>
<keyword evidence="3" id="KW-0732">Signal</keyword>
<dbReference type="PANTHER" id="PTHR46186:SF12">
    <property type="entry name" value="CYSTATIN C (AMYLOID ANGIOPATHY AND CEREBRAL HEMORRHAGE)-RELATED"/>
    <property type="match status" value="1"/>
</dbReference>
<evidence type="ECO:0000256" key="2">
    <source>
        <dbReference type="ARBA" id="ARBA00023157"/>
    </source>
</evidence>
<proteinExistence type="evidence at transcript level"/>
<organism evidence="5">
    <name type="scientific">Hippocampus abdominalis</name>
    <name type="common">Big-bellied seahorse</name>
    <dbReference type="NCBI Taxonomy" id="109274"/>
    <lineage>
        <taxon>Eukaryota</taxon>
        <taxon>Metazoa</taxon>
        <taxon>Chordata</taxon>
        <taxon>Craniata</taxon>
        <taxon>Vertebrata</taxon>
        <taxon>Euteleostomi</taxon>
        <taxon>Actinopterygii</taxon>
        <taxon>Neopterygii</taxon>
        <taxon>Teleostei</taxon>
        <taxon>Neoteleostei</taxon>
        <taxon>Acanthomorphata</taxon>
        <taxon>Syngnathiaria</taxon>
        <taxon>Syngnathiformes</taxon>
        <taxon>Syngnathoidei</taxon>
        <taxon>Syngnathidae</taxon>
        <taxon>Hippocampus</taxon>
    </lineage>
</organism>
<dbReference type="PROSITE" id="PS00287">
    <property type="entry name" value="CYSTATIN"/>
    <property type="match status" value="1"/>
</dbReference>
<dbReference type="EMBL" id="OP009439">
    <property type="protein sequence ID" value="WLM01318.1"/>
    <property type="molecule type" value="mRNA"/>
</dbReference>
<reference evidence="5" key="1">
    <citation type="submission" date="2022-07" db="EMBL/GenBank/DDBJ databases">
        <authorList>
            <person name="Kodagoda Y."/>
            <person name="Lee J."/>
        </authorList>
    </citation>
    <scope>NUCLEOTIDE SEQUENCE</scope>
</reference>
<feature type="signal peptide" evidence="3">
    <location>
        <begin position="1"/>
        <end position="18"/>
    </location>
</feature>
<dbReference type="InterPro" id="IPR000010">
    <property type="entry name" value="Cystatin_dom"/>
</dbReference>
<name>A0AA49X7J3_HIPAB</name>
<dbReference type="InterPro" id="IPR046350">
    <property type="entry name" value="Cystatin_sf"/>
</dbReference>
<dbReference type="GO" id="GO:0005615">
    <property type="term" value="C:extracellular space"/>
    <property type="evidence" value="ECO:0007669"/>
    <property type="project" value="TreeGrafter"/>
</dbReference>
<dbReference type="GO" id="GO:0031982">
    <property type="term" value="C:vesicle"/>
    <property type="evidence" value="ECO:0007669"/>
    <property type="project" value="TreeGrafter"/>
</dbReference>
<dbReference type="Gene3D" id="3.10.450.10">
    <property type="match status" value="1"/>
</dbReference>
<evidence type="ECO:0000313" key="5">
    <source>
        <dbReference type="EMBL" id="WLM01318.1"/>
    </source>
</evidence>
<dbReference type="SUPFAM" id="SSF54403">
    <property type="entry name" value="Cystatin/monellin"/>
    <property type="match status" value="1"/>
</dbReference>
<dbReference type="GO" id="GO:0005737">
    <property type="term" value="C:cytoplasm"/>
    <property type="evidence" value="ECO:0007669"/>
    <property type="project" value="TreeGrafter"/>
</dbReference>
<feature type="chain" id="PRO_5041263825" evidence="3">
    <location>
        <begin position="19"/>
        <end position="129"/>
    </location>
</feature>
<dbReference type="Pfam" id="PF00031">
    <property type="entry name" value="Cystatin"/>
    <property type="match status" value="1"/>
</dbReference>
<accession>A0AA49X7J3</accession>
<protein>
    <submittedName>
        <fullName evidence="5">Cystatin C</fullName>
    </submittedName>
</protein>
<keyword evidence="2" id="KW-1015">Disulfide bond</keyword>
<evidence type="ECO:0000259" key="4">
    <source>
        <dbReference type="SMART" id="SM00043"/>
    </source>
</evidence>
<feature type="domain" description="Cystatin" evidence="4">
    <location>
        <begin position="23"/>
        <end position="129"/>
    </location>
</feature>
<dbReference type="PANTHER" id="PTHR46186">
    <property type="entry name" value="CYSTATIN"/>
    <property type="match status" value="1"/>
</dbReference>
<dbReference type="InterPro" id="IPR018073">
    <property type="entry name" value="Prot_inh_cystat_CS"/>
</dbReference>
<dbReference type="SMART" id="SM00043">
    <property type="entry name" value="CY"/>
    <property type="match status" value="1"/>
</dbReference>
<reference evidence="5" key="2">
    <citation type="journal article" date="2023" name="Fish Shellfish Immunol.">
        <title>Identification, expression profiling, and functional characterization of cystatin C from big-belly seahorse (Hippocampus abdominalis).</title>
        <authorList>
            <person name="Kodagoda Y.K."/>
            <person name="Liyanage D.S."/>
            <person name="Omeka W.K.M."/>
            <person name="Kim G."/>
            <person name="Kim J."/>
            <person name="Lee J."/>
        </authorList>
    </citation>
    <scope>NUCLEOTIDE SEQUENCE</scope>
</reference>